<dbReference type="GO" id="GO:0006310">
    <property type="term" value="P:DNA recombination"/>
    <property type="evidence" value="ECO:0007669"/>
    <property type="project" value="UniProtKB-KW"/>
</dbReference>
<dbReference type="SUPFAM" id="SSF56349">
    <property type="entry name" value="DNA breaking-rejoining enzymes"/>
    <property type="match status" value="1"/>
</dbReference>
<dbReference type="CDD" id="cd00397">
    <property type="entry name" value="DNA_BRE_C"/>
    <property type="match status" value="1"/>
</dbReference>
<dbReference type="InterPro" id="IPR011010">
    <property type="entry name" value="DNA_brk_join_enz"/>
</dbReference>
<dbReference type="EMBL" id="CP146016">
    <property type="protein sequence ID" value="WWQ60484.1"/>
    <property type="molecule type" value="Genomic_DNA"/>
</dbReference>
<feature type="domain" description="Tyr recombinase" evidence="2">
    <location>
        <begin position="223"/>
        <end position="416"/>
    </location>
</feature>
<dbReference type="GeneID" id="89337863"/>
<evidence type="ECO:0000256" key="1">
    <source>
        <dbReference type="ARBA" id="ARBA00023172"/>
    </source>
</evidence>
<protein>
    <submittedName>
        <fullName evidence="3">Site-specific integrase</fullName>
    </submittedName>
</protein>
<organism evidence="3 4">
    <name type="scientific">Sulfolobus tengchongensis</name>
    <dbReference type="NCBI Taxonomy" id="207809"/>
    <lineage>
        <taxon>Archaea</taxon>
        <taxon>Thermoproteota</taxon>
        <taxon>Thermoprotei</taxon>
        <taxon>Sulfolobales</taxon>
        <taxon>Sulfolobaceae</taxon>
        <taxon>Sulfolobus</taxon>
    </lineage>
</organism>
<reference evidence="3 4" key="1">
    <citation type="submission" date="2024-02" db="EMBL/GenBank/DDBJ databases">
        <title>STSV induces naive adaptation in Sulfolobus.</title>
        <authorList>
            <person name="Xiang X."/>
            <person name="Song M."/>
        </authorList>
    </citation>
    <scope>NUCLEOTIDE SEQUENCE [LARGE SCALE GENOMIC DNA]</scope>
    <source>
        <strain evidence="3 4">RT2</strain>
    </source>
</reference>
<evidence type="ECO:0000313" key="4">
    <source>
        <dbReference type="Proteomes" id="UP001432202"/>
    </source>
</evidence>
<dbReference type="Gene3D" id="1.10.443.10">
    <property type="entry name" value="Intergrase catalytic core"/>
    <property type="match status" value="1"/>
</dbReference>
<dbReference type="InterPro" id="IPR013762">
    <property type="entry name" value="Integrase-like_cat_sf"/>
</dbReference>
<keyword evidence="4" id="KW-1185">Reference proteome</keyword>
<dbReference type="Pfam" id="PF00589">
    <property type="entry name" value="Phage_integrase"/>
    <property type="match status" value="1"/>
</dbReference>
<sequence length="425" mass="50371">MIDIKNIDDNMRRLLLKKAYEKLGSSIYEKLQKSRRTIYVYIRGYDERGREIRIPDEVVEKVVNLLPLDEVYEVLEGFSPRRYTVNDIIGILSRVKQDPEFREVFFMLLSKTLGDYLNTTTSKYIVTSDDIELFKKKLREKSKKTASDRLAYLTRALADLNYQLSAEDLNEYLLEVEEESKGKAEHIAKALKLFIKEVVRLRSPQLARELYDSFKTPRSKTQYKPPPLDLDILMKIYENISDLAAKSYFRLLVETGLRTGELFVLTVEHIDLEKRVINIMKENQTKRAYISFLHVETANWLKEKYLPYRNQFVEKYFDSVKNLALIQEIDLLKWKNKLFPFREDRIREEIKEAMDKVGIRFRLYDVRSFFASYLAKRGVSPLIVNLLQGRAPPVQFRILQEHYFVISLEELQRIYDEKAPKLEKL</sequence>
<gene>
    <name evidence="3" type="ORF">V6M85_13800</name>
</gene>
<dbReference type="PROSITE" id="PS51898">
    <property type="entry name" value="TYR_RECOMBINASE"/>
    <property type="match status" value="1"/>
</dbReference>
<dbReference type="Proteomes" id="UP001432202">
    <property type="component" value="Chromosome"/>
</dbReference>
<name>A0AAX4L0M4_9CREN</name>
<dbReference type="AlphaFoldDB" id="A0AAX4L0M4"/>
<dbReference type="GO" id="GO:0015074">
    <property type="term" value="P:DNA integration"/>
    <property type="evidence" value="ECO:0007669"/>
    <property type="project" value="InterPro"/>
</dbReference>
<dbReference type="RefSeq" id="WP_338601322.1">
    <property type="nucleotide sequence ID" value="NZ_CP146016.1"/>
</dbReference>
<evidence type="ECO:0000313" key="3">
    <source>
        <dbReference type="EMBL" id="WWQ60484.1"/>
    </source>
</evidence>
<dbReference type="GO" id="GO:0003677">
    <property type="term" value="F:DNA binding"/>
    <property type="evidence" value="ECO:0007669"/>
    <property type="project" value="InterPro"/>
</dbReference>
<dbReference type="InterPro" id="IPR002104">
    <property type="entry name" value="Integrase_catalytic"/>
</dbReference>
<evidence type="ECO:0000259" key="2">
    <source>
        <dbReference type="PROSITE" id="PS51898"/>
    </source>
</evidence>
<keyword evidence="1" id="KW-0233">DNA recombination</keyword>
<proteinExistence type="predicted"/>
<accession>A0AAX4L0M4</accession>